<dbReference type="EMBL" id="LXPE01000004">
    <property type="protein sequence ID" value="OBA28357.1"/>
    <property type="molecule type" value="Genomic_DNA"/>
</dbReference>
<evidence type="ECO:0000256" key="6">
    <source>
        <dbReference type="ARBA" id="ARBA00023136"/>
    </source>
</evidence>
<evidence type="ECO:0000256" key="5">
    <source>
        <dbReference type="ARBA" id="ARBA00023128"/>
    </source>
</evidence>
<name>A0A1B7THY5_9ASCO</name>
<evidence type="ECO:0000256" key="4">
    <source>
        <dbReference type="ARBA" id="ARBA00022946"/>
    </source>
</evidence>
<keyword evidence="10" id="KW-1185">Reference proteome</keyword>
<dbReference type="Proteomes" id="UP000092321">
    <property type="component" value="Unassembled WGS sequence"/>
</dbReference>
<dbReference type="InterPro" id="IPR036291">
    <property type="entry name" value="NAD(P)-bd_dom_sf"/>
</dbReference>
<dbReference type="Pfam" id="PF08732">
    <property type="entry name" value="HIM1"/>
    <property type="match status" value="1"/>
</dbReference>
<dbReference type="AlphaFoldDB" id="A0A1B7THY5"/>
<evidence type="ECO:0000313" key="9">
    <source>
        <dbReference type="EMBL" id="OBA28357.1"/>
    </source>
</evidence>
<dbReference type="OrthoDB" id="430436at2759"/>
<evidence type="ECO:0000256" key="1">
    <source>
        <dbReference type="ARBA" id="ARBA00004450"/>
    </source>
</evidence>
<organism evidence="9 10">
    <name type="scientific">Hanseniaspora valbyensis NRRL Y-1626</name>
    <dbReference type="NCBI Taxonomy" id="766949"/>
    <lineage>
        <taxon>Eukaryota</taxon>
        <taxon>Fungi</taxon>
        <taxon>Dikarya</taxon>
        <taxon>Ascomycota</taxon>
        <taxon>Saccharomycotina</taxon>
        <taxon>Saccharomycetes</taxon>
        <taxon>Saccharomycodales</taxon>
        <taxon>Saccharomycodaceae</taxon>
        <taxon>Hanseniaspora</taxon>
    </lineage>
</organism>
<accession>A0A1B7THY5</accession>
<dbReference type="GO" id="GO:0005741">
    <property type="term" value="C:mitochondrial outer membrane"/>
    <property type="evidence" value="ECO:0007669"/>
    <property type="project" value="UniProtKB-SubCell"/>
</dbReference>
<evidence type="ECO:0000313" key="10">
    <source>
        <dbReference type="Proteomes" id="UP000092321"/>
    </source>
</evidence>
<comment type="similarity">
    <text evidence="2">Belongs to the FMP52 family.</text>
</comment>
<evidence type="ECO:0000256" key="3">
    <source>
        <dbReference type="ARBA" id="ARBA00022787"/>
    </source>
</evidence>
<reference evidence="10" key="1">
    <citation type="journal article" date="2016" name="Proc. Natl. Acad. Sci. U.S.A.">
        <title>Comparative genomics of biotechnologically important yeasts.</title>
        <authorList>
            <person name="Riley R."/>
            <person name="Haridas S."/>
            <person name="Wolfe K.H."/>
            <person name="Lopes M.R."/>
            <person name="Hittinger C.T."/>
            <person name="Goeker M."/>
            <person name="Salamov A.A."/>
            <person name="Wisecaver J.H."/>
            <person name="Long T.M."/>
            <person name="Calvey C.H."/>
            <person name="Aerts A.L."/>
            <person name="Barry K.W."/>
            <person name="Choi C."/>
            <person name="Clum A."/>
            <person name="Coughlan A.Y."/>
            <person name="Deshpande S."/>
            <person name="Douglass A.P."/>
            <person name="Hanson S.J."/>
            <person name="Klenk H.-P."/>
            <person name="LaButti K.M."/>
            <person name="Lapidus A."/>
            <person name="Lindquist E.A."/>
            <person name="Lipzen A.M."/>
            <person name="Meier-Kolthoff J.P."/>
            <person name="Ohm R.A."/>
            <person name="Otillar R.P."/>
            <person name="Pangilinan J.L."/>
            <person name="Peng Y."/>
            <person name="Rokas A."/>
            <person name="Rosa C.A."/>
            <person name="Scheuner C."/>
            <person name="Sibirny A.A."/>
            <person name="Slot J.C."/>
            <person name="Stielow J.B."/>
            <person name="Sun H."/>
            <person name="Kurtzman C.P."/>
            <person name="Blackwell M."/>
            <person name="Grigoriev I.V."/>
            <person name="Jeffries T.W."/>
        </authorList>
    </citation>
    <scope>NUCLEOTIDE SEQUENCE [LARGE SCALE GENOMIC DNA]</scope>
    <source>
        <strain evidence="10">NRRL Y-1626</strain>
    </source>
</reference>
<evidence type="ECO:0000256" key="8">
    <source>
        <dbReference type="ARBA" id="ARBA00074024"/>
    </source>
</evidence>
<protein>
    <recommendedName>
        <fullName evidence="8">Protein FMP52, mitochondrial</fullName>
    </recommendedName>
    <alternativeName>
        <fullName evidence="7">Protein fmp52, mitochondrial</fullName>
    </alternativeName>
</protein>
<comment type="caution">
    <text evidence="9">The sequence shown here is derived from an EMBL/GenBank/DDBJ whole genome shotgun (WGS) entry which is preliminary data.</text>
</comment>
<dbReference type="PANTHER" id="PTHR14097">
    <property type="entry name" value="OXIDOREDUCTASE HTATIP2"/>
    <property type="match status" value="1"/>
</dbReference>
<gene>
    <name evidence="9" type="ORF">HANVADRAFT_51660</name>
</gene>
<evidence type="ECO:0000256" key="7">
    <source>
        <dbReference type="ARBA" id="ARBA00071738"/>
    </source>
</evidence>
<sequence length="250" mass="27436">MSENIYEFLVMGSTGLCGGSFVKYLNKYVQTTSQKSILNTIIRKPYQDAYLKQHELRNGENINIIIEGDSTKWAKQTIPSNIGKTEGLTKIYFSGLGTTRADAGGLENQKKIDLDLNYELAKAAKENGFKTCVLVSSGGANADSMLPYLKMKGELEEKLKALNFDNLIILRPGALLGDRLNRHKGFGNSAFAYLGSMVYGTWFSKYLGYPVYGDEVGKAGVTLALKAASEKTPLGVKIYSSNELIKIAKD</sequence>
<keyword evidence="5" id="KW-0496">Mitochondrion</keyword>
<dbReference type="FunFam" id="3.40.50.720:FF:000366">
    <property type="entry name" value="Protein FMP52, mitochondrial"/>
    <property type="match status" value="1"/>
</dbReference>
<comment type="subcellular location">
    <subcellularLocation>
        <location evidence="1">Mitochondrion outer membrane</location>
        <topology evidence="1">Peripheral membrane protein</topology>
    </subcellularLocation>
</comment>
<keyword evidence="4" id="KW-0809">Transit peptide</keyword>
<keyword evidence="6" id="KW-0472">Membrane</keyword>
<dbReference type="GO" id="GO:0051170">
    <property type="term" value="P:import into nucleus"/>
    <property type="evidence" value="ECO:0007669"/>
    <property type="project" value="TreeGrafter"/>
</dbReference>
<evidence type="ECO:0000256" key="2">
    <source>
        <dbReference type="ARBA" id="ARBA00006617"/>
    </source>
</evidence>
<dbReference type="Gene3D" id="3.40.50.720">
    <property type="entry name" value="NAD(P)-binding Rossmann-like Domain"/>
    <property type="match status" value="1"/>
</dbReference>
<keyword evidence="3" id="KW-1000">Mitochondrion outer membrane</keyword>
<dbReference type="InterPro" id="IPR014843">
    <property type="entry name" value="Him1/Fmp52"/>
</dbReference>
<dbReference type="PANTHER" id="PTHR14097:SF7">
    <property type="entry name" value="OXIDOREDUCTASE HTATIP2"/>
    <property type="match status" value="1"/>
</dbReference>
<proteinExistence type="inferred from homology"/>
<dbReference type="SUPFAM" id="SSF51735">
    <property type="entry name" value="NAD(P)-binding Rossmann-fold domains"/>
    <property type="match status" value="1"/>
</dbReference>